<proteinExistence type="predicted"/>
<dbReference type="InterPro" id="IPR001387">
    <property type="entry name" value="Cro/C1-type_HTH"/>
</dbReference>
<evidence type="ECO:0000313" key="4">
    <source>
        <dbReference type="Proteomes" id="UP000286268"/>
    </source>
</evidence>
<dbReference type="EMBL" id="CP025746">
    <property type="protein sequence ID" value="QAA30617.1"/>
    <property type="molecule type" value="Genomic_DNA"/>
</dbReference>
<dbReference type="PANTHER" id="PTHR46558">
    <property type="entry name" value="TRACRIPTIONAL REGULATORY PROTEIN-RELATED-RELATED"/>
    <property type="match status" value="1"/>
</dbReference>
<gene>
    <name evidence="3" type="ORF">C1I91_02460</name>
</gene>
<accession>A0A3R5U7A3</accession>
<reference evidence="3 4" key="1">
    <citation type="submission" date="2018-01" db="EMBL/GenBank/DDBJ databases">
        <title>Genome Sequencing and Assembly of Anaerobacter polyendosporus strain CT4.</title>
        <authorList>
            <person name="Tachaapaikoon C."/>
            <person name="Sutheeworapong S."/>
            <person name="Jenjaroenpun P."/>
            <person name="Wongsurawat T."/>
            <person name="Nookeaw I."/>
            <person name="Cheawchanlertfa P."/>
            <person name="Kosugi A."/>
            <person name="Cheevadhanarak S."/>
            <person name="Ratanakhanokchai K."/>
        </authorList>
    </citation>
    <scope>NUCLEOTIDE SEQUENCE [LARGE SCALE GENOMIC DNA]</scope>
    <source>
        <strain evidence="3 4">CT4</strain>
    </source>
</reference>
<dbReference type="KEGG" id="cmah:C1I91_02460"/>
<dbReference type="Gene3D" id="1.10.260.40">
    <property type="entry name" value="lambda repressor-like DNA-binding domains"/>
    <property type="match status" value="1"/>
</dbReference>
<keyword evidence="4" id="KW-1185">Reference proteome</keyword>
<dbReference type="InterPro" id="IPR011990">
    <property type="entry name" value="TPR-like_helical_dom_sf"/>
</dbReference>
<sequence length="432" mass="50745">MTNLGSKIKTLRKEKGLSQEDLSNSILNRVVLSRIENNIQEPSLNQMIHICRVLQVSLDELILDQGITSFGNTKDPIDHLYNLFNKKYFYDITKYYDLNVVAFGKIKDPNKFFYLGRSYYEISLFSAAEKFLKKYINHLTKSESMLSDNNYINLCISLNTMFRIYANLNNKKTAIKYLKLAEFYISKLHIENTEIGQIILSNISTFYLQENQYRKVINYCSNFETLKPDICYPNIVVNIHKAAAISYYNLGNYKRSIINTKKVIALYSYLDDEYSKGAAYLNYINALMYDSEFDSAIDLVERCKNEYKNEKDLFHEFLVVEMAIYFNMCKFHDVLETSLKVKKSYLSKDSLCDFNFMMGHINSIAENKDDAIKSFKLCESLFIDKKCNYDLFVIYDDLYKLTNDFQFKEKQKKLSFDLMKKNIIIDLTKIPK</sequence>
<evidence type="ECO:0000256" key="1">
    <source>
        <dbReference type="ARBA" id="ARBA00023125"/>
    </source>
</evidence>
<name>A0A3R5U7A3_9CLOT</name>
<dbReference type="InterPro" id="IPR010982">
    <property type="entry name" value="Lambda_DNA-bd_dom_sf"/>
</dbReference>
<dbReference type="AlphaFoldDB" id="A0A3R5U7A3"/>
<dbReference type="SUPFAM" id="SSF47413">
    <property type="entry name" value="lambda repressor-like DNA-binding domains"/>
    <property type="match status" value="1"/>
</dbReference>
<organism evidence="3 4">
    <name type="scientific">Clostridium manihotivorum</name>
    <dbReference type="NCBI Taxonomy" id="2320868"/>
    <lineage>
        <taxon>Bacteria</taxon>
        <taxon>Bacillati</taxon>
        <taxon>Bacillota</taxon>
        <taxon>Clostridia</taxon>
        <taxon>Eubacteriales</taxon>
        <taxon>Clostridiaceae</taxon>
        <taxon>Clostridium</taxon>
    </lineage>
</organism>
<dbReference type="Proteomes" id="UP000286268">
    <property type="component" value="Chromosome"/>
</dbReference>
<dbReference type="Gene3D" id="1.25.40.10">
    <property type="entry name" value="Tetratricopeptide repeat domain"/>
    <property type="match status" value="1"/>
</dbReference>
<dbReference type="PROSITE" id="PS50943">
    <property type="entry name" value="HTH_CROC1"/>
    <property type="match status" value="1"/>
</dbReference>
<feature type="domain" description="HTH cro/C1-type" evidence="2">
    <location>
        <begin position="8"/>
        <end position="61"/>
    </location>
</feature>
<dbReference type="Pfam" id="PF01381">
    <property type="entry name" value="HTH_3"/>
    <property type="match status" value="1"/>
</dbReference>
<dbReference type="OrthoDB" id="290878at2"/>
<dbReference type="RefSeq" id="WP_128211068.1">
    <property type="nucleotide sequence ID" value="NZ_CP025746.1"/>
</dbReference>
<keyword evidence="1" id="KW-0238">DNA-binding</keyword>
<dbReference type="SMART" id="SM00530">
    <property type="entry name" value="HTH_XRE"/>
    <property type="match status" value="1"/>
</dbReference>
<dbReference type="PANTHER" id="PTHR46558:SF3">
    <property type="entry name" value="TRANSCRIPTIONAL REGULATOR"/>
    <property type="match status" value="1"/>
</dbReference>
<protein>
    <recommendedName>
        <fullName evidence="2">HTH cro/C1-type domain-containing protein</fullName>
    </recommendedName>
</protein>
<evidence type="ECO:0000259" key="2">
    <source>
        <dbReference type="PROSITE" id="PS50943"/>
    </source>
</evidence>
<dbReference type="GO" id="GO:0003677">
    <property type="term" value="F:DNA binding"/>
    <property type="evidence" value="ECO:0007669"/>
    <property type="project" value="UniProtKB-KW"/>
</dbReference>
<dbReference type="CDD" id="cd00093">
    <property type="entry name" value="HTH_XRE"/>
    <property type="match status" value="1"/>
</dbReference>
<dbReference type="SUPFAM" id="SSF48452">
    <property type="entry name" value="TPR-like"/>
    <property type="match status" value="1"/>
</dbReference>
<evidence type="ECO:0000313" key="3">
    <source>
        <dbReference type="EMBL" id="QAA30617.1"/>
    </source>
</evidence>